<feature type="domain" description="SGNH" evidence="10">
    <location>
        <begin position="444"/>
        <end position="584"/>
    </location>
</feature>
<feature type="transmembrane region" description="Helical" evidence="8">
    <location>
        <begin position="208"/>
        <end position="229"/>
    </location>
</feature>
<dbReference type="InterPro" id="IPR002656">
    <property type="entry name" value="Acyl_transf_3_dom"/>
</dbReference>
<keyword evidence="6 8" id="KW-0472">Membrane</keyword>
<dbReference type="PANTHER" id="PTHR23028:SF53">
    <property type="entry name" value="ACYL_TRANSF_3 DOMAIN-CONTAINING PROTEIN"/>
    <property type="match status" value="1"/>
</dbReference>
<evidence type="ECO:0000256" key="8">
    <source>
        <dbReference type="SAM" id="Phobius"/>
    </source>
</evidence>
<dbReference type="InterPro" id="IPR043968">
    <property type="entry name" value="SGNH"/>
</dbReference>
<evidence type="ECO:0000256" key="6">
    <source>
        <dbReference type="ARBA" id="ARBA00023136"/>
    </source>
</evidence>
<feature type="transmembrane region" description="Helical" evidence="8">
    <location>
        <begin position="359"/>
        <end position="382"/>
    </location>
</feature>
<evidence type="ECO:0000259" key="10">
    <source>
        <dbReference type="Pfam" id="PF19040"/>
    </source>
</evidence>
<keyword evidence="7" id="KW-0012">Acyltransferase</keyword>
<feature type="transmembrane region" description="Helical" evidence="8">
    <location>
        <begin position="236"/>
        <end position="255"/>
    </location>
</feature>
<evidence type="ECO:0000259" key="9">
    <source>
        <dbReference type="Pfam" id="PF01757"/>
    </source>
</evidence>
<feature type="transmembrane region" description="Helical" evidence="8">
    <location>
        <begin position="149"/>
        <end position="170"/>
    </location>
</feature>
<comment type="subcellular location">
    <subcellularLocation>
        <location evidence="1">Cell membrane</location>
        <topology evidence="1">Multi-pass membrane protein</topology>
    </subcellularLocation>
</comment>
<dbReference type="Gene3D" id="3.40.50.1110">
    <property type="entry name" value="SGNH hydrolase"/>
    <property type="match status" value="1"/>
</dbReference>
<keyword evidence="4 8" id="KW-0812">Transmembrane</keyword>
<dbReference type="InterPro" id="IPR036514">
    <property type="entry name" value="SGNH_hydro_sf"/>
</dbReference>
<dbReference type="GO" id="GO:0005886">
    <property type="term" value="C:plasma membrane"/>
    <property type="evidence" value="ECO:0007669"/>
    <property type="project" value="UniProtKB-SubCell"/>
</dbReference>
<evidence type="ECO:0000256" key="4">
    <source>
        <dbReference type="ARBA" id="ARBA00022692"/>
    </source>
</evidence>
<sequence length="675" mass="71220">MSSPAPYRARVPYQPALDGVRSVAVVMVLLFHGGVSWMGGGYFGVSVFFTLSGFLITSLLYREFDSTRRIGPAAFYARRAKRLLPASVVCLSAVSVMAANSAWNGVDHLKRDLLSAVGQVANWVRLFAGESYIDVQSKTAGMRSPLDHYWSLAIEEQFYWIWPLAFWALARWARRRSWSMTRVVGACTLVSAVCAPVIAATWGSDAAYWATPARACEILLGALIAVALAERRLSAAAWMAPAGLVAVVVLAIVLPTASGPAYSGALPLLALASGTLLLGLQRPGPVTAMLSWRPFVALGRVSYGVYLYHLPVFVFVTEARAGIGGWALLGLRLGITLAVAVASYWLIERPVRQAAWSGVRTAFIAAGACVLVAVLGSAVPIASANYWTVSEAAGAQAAIPTGGSVAALLPTPAGSPGDGSVPVSSGVVVAPTDTSIVLPALNRPVRILLVGDSTAEATGSGLVAWATQHPSVAQVTVAASPGCGFIRGGTVATDNGTPFQAACNDVLDKQVPAQLRDLHPDVVVLMVYARDTSPREWDAGEGELTADDPRFVERMVGDFAALQTMILDTSTAQVMWVRPLHADPYWAHVVSAITEDATHAIIDDATRTVASLGNGRAQVIDLRAWAERDGVAFDHVARPDGVHFTTAAATDVSERWFGPQLVLAATRAATTTAGP</sequence>
<feature type="transmembrane region" description="Helical" evidence="8">
    <location>
        <begin position="301"/>
        <end position="317"/>
    </location>
</feature>
<dbReference type="AlphaFoldDB" id="A0A6J7DQZ5"/>
<evidence type="ECO:0000256" key="2">
    <source>
        <dbReference type="ARBA" id="ARBA00022475"/>
    </source>
</evidence>
<dbReference type="InterPro" id="IPR050879">
    <property type="entry name" value="Acyltransferase_3"/>
</dbReference>
<reference evidence="11" key="1">
    <citation type="submission" date="2020-05" db="EMBL/GenBank/DDBJ databases">
        <authorList>
            <person name="Chiriac C."/>
            <person name="Salcher M."/>
            <person name="Ghai R."/>
            <person name="Kavagutti S V."/>
        </authorList>
    </citation>
    <scope>NUCLEOTIDE SEQUENCE</scope>
</reference>
<evidence type="ECO:0000313" key="11">
    <source>
        <dbReference type="EMBL" id="CAB4871355.1"/>
    </source>
</evidence>
<keyword evidence="3" id="KW-0808">Transferase</keyword>
<proteinExistence type="predicted"/>
<dbReference type="EMBL" id="CAFBLP010000015">
    <property type="protein sequence ID" value="CAB4871355.1"/>
    <property type="molecule type" value="Genomic_DNA"/>
</dbReference>
<dbReference type="GO" id="GO:0009103">
    <property type="term" value="P:lipopolysaccharide biosynthetic process"/>
    <property type="evidence" value="ECO:0007669"/>
    <property type="project" value="TreeGrafter"/>
</dbReference>
<evidence type="ECO:0000256" key="3">
    <source>
        <dbReference type="ARBA" id="ARBA00022679"/>
    </source>
</evidence>
<keyword evidence="5 8" id="KW-1133">Transmembrane helix</keyword>
<name>A0A6J7DQZ5_9ZZZZ</name>
<dbReference type="SUPFAM" id="SSF52266">
    <property type="entry name" value="SGNH hydrolase"/>
    <property type="match status" value="1"/>
</dbReference>
<feature type="transmembrane region" description="Helical" evidence="8">
    <location>
        <begin position="323"/>
        <end position="347"/>
    </location>
</feature>
<feature type="transmembrane region" description="Helical" evidence="8">
    <location>
        <begin position="83"/>
        <end position="103"/>
    </location>
</feature>
<feature type="transmembrane region" description="Helical" evidence="8">
    <location>
        <begin position="43"/>
        <end position="62"/>
    </location>
</feature>
<dbReference type="PANTHER" id="PTHR23028">
    <property type="entry name" value="ACETYLTRANSFERASE"/>
    <property type="match status" value="1"/>
</dbReference>
<feature type="transmembrane region" description="Helical" evidence="8">
    <location>
        <begin position="182"/>
        <end position="202"/>
    </location>
</feature>
<evidence type="ECO:0000256" key="5">
    <source>
        <dbReference type="ARBA" id="ARBA00022989"/>
    </source>
</evidence>
<dbReference type="Pfam" id="PF19040">
    <property type="entry name" value="SGNH"/>
    <property type="match status" value="1"/>
</dbReference>
<dbReference type="GO" id="GO:0016747">
    <property type="term" value="F:acyltransferase activity, transferring groups other than amino-acyl groups"/>
    <property type="evidence" value="ECO:0007669"/>
    <property type="project" value="InterPro"/>
</dbReference>
<keyword evidence="2" id="KW-1003">Cell membrane</keyword>
<organism evidence="11">
    <name type="scientific">freshwater metagenome</name>
    <dbReference type="NCBI Taxonomy" id="449393"/>
    <lineage>
        <taxon>unclassified sequences</taxon>
        <taxon>metagenomes</taxon>
        <taxon>ecological metagenomes</taxon>
    </lineage>
</organism>
<protein>
    <submittedName>
        <fullName evidence="11">Unannotated protein</fullName>
    </submittedName>
</protein>
<evidence type="ECO:0000256" key="1">
    <source>
        <dbReference type="ARBA" id="ARBA00004651"/>
    </source>
</evidence>
<accession>A0A6J7DQZ5</accession>
<gene>
    <name evidence="11" type="ORF">UFOPK3376_00848</name>
</gene>
<feature type="transmembrane region" description="Helical" evidence="8">
    <location>
        <begin position="261"/>
        <end position="280"/>
    </location>
</feature>
<evidence type="ECO:0000256" key="7">
    <source>
        <dbReference type="ARBA" id="ARBA00023315"/>
    </source>
</evidence>
<feature type="domain" description="Acyltransferase 3" evidence="9">
    <location>
        <begin position="16"/>
        <end position="342"/>
    </location>
</feature>
<dbReference type="Pfam" id="PF01757">
    <property type="entry name" value="Acyl_transf_3"/>
    <property type="match status" value="1"/>
</dbReference>